<keyword evidence="1" id="KW-0813">Transport</keyword>
<evidence type="ECO:0000313" key="8">
    <source>
        <dbReference type="EMBL" id="CAH1393920.1"/>
    </source>
</evidence>
<evidence type="ECO:0000256" key="5">
    <source>
        <dbReference type="SAM" id="MobiDB-lite"/>
    </source>
</evidence>
<evidence type="ECO:0000259" key="6">
    <source>
        <dbReference type="PROSITE" id="PS51776"/>
    </source>
</evidence>
<feature type="domain" description="RH1" evidence="6">
    <location>
        <begin position="3"/>
        <end position="91"/>
    </location>
</feature>
<feature type="domain" description="RH2" evidence="7">
    <location>
        <begin position="269"/>
        <end position="350"/>
    </location>
</feature>
<dbReference type="Pfam" id="PF11461">
    <property type="entry name" value="RILP"/>
    <property type="match status" value="1"/>
</dbReference>
<feature type="region of interest" description="Disordered" evidence="5">
    <location>
        <begin position="364"/>
        <end position="388"/>
    </location>
</feature>
<dbReference type="GO" id="GO:0060271">
    <property type="term" value="P:cilium assembly"/>
    <property type="evidence" value="ECO:0007669"/>
    <property type="project" value="TreeGrafter"/>
</dbReference>
<evidence type="ECO:0000259" key="7">
    <source>
        <dbReference type="PROSITE" id="PS51777"/>
    </source>
</evidence>
<dbReference type="InterPro" id="IPR021563">
    <property type="entry name" value="RILP_dimer"/>
</dbReference>
<dbReference type="Pfam" id="PF09744">
    <property type="entry name" value="RH1"/>
    <property type="match status" value="1"/>
</dbReference>
<dbReference type="Proteomes" id="UP001152798">
    <property type="component" value="Chromosome 2"/>
</dbReference>
<dbReference type="GO" id="GO:0031267">
    <property type="term" value="F:small GTPase binding"/>
    <property type="evidence" value="ECO:0007669"/>
    <property type="project" value="TreeGrafter"/>
</dbReference>
<proteinExistence type="predicted"/>
<feature type="coiled-coil region" evidence="4">
    <location>
        <begin position="117"/>
        <end position="248"/>
    </location>
</feature>
<accession>A0A9P0EAM6</accession>
<protein>
    <recommendedName>
        <fullName evidence="10">RILP-like protein</fullName>
    </recommendedName>
</protein>
<dbReference type="PROSITE" id="PS51777">
    <property type="entry name" value="RH2"/>
    <property type="match status" value="1"/>
</dbReference>
<reference evidence="8" key="1">
    <citation type="submission" date="2022-01" db="EMBL/GenBank/DDBJ databases">
        <authorList>
            <person name="King R."/>
        </authorList>
    </citation>
    <scope>NUCLEOTIDE SEQUENCE</scope>
</reference>
<sequence>MPSDRYNIMDDYEGISLVDVYDIVTDFAKELRAIMEIYGAEPLNNIMSKVITILEHLEAQSVKIGKLNSQLQEKESIILKLEKDKVDKAADRQRFDKELEQIEEHWREESREMVAMMNRLQEENRKLVKSLADKQDSSVIQNSQPISSEVDVSALQRSRASIDKLRDELKLKDREINSKLAEIESLADQVDRLTNLNKELRRKQRLNQAQIRSFIDQKAQLQTQQYELNRLRQCLSIAEKQNKDIAEQTKLATTDCNSILDVTIEDSQKPKFTSDELKEILAERNELTARISELENELQKYKLMNQIEEDDEPSTDDEPSPDDEAPVQGPLPFEPNDAPWRKSESRIRKLFRKLFNEANVTLLGNSPKKNLSTFSKMSLTSSPPDSLL</sequence>
<feature type="compositionally biased region" description="Acidic residues" evidence="5">
    <location>
        <begin position="308"/>
        <end position="325"/>
    </location>
</feature>
<dbReference type="AlphaFoldDB" id="A0A9P0EAM6"/>
<dbReference type="GO" id="GO:0015031">
    <property type="term" value="P:protein transport"/>
    <property type="evidence" value="ECO:0007669"/>
    <property type="project" value="UniProtKB-KW"/>
</dbReference>
<dbReference type="GO" id="GO:0036064">
    <property type="term" value="C:ciliary basal body"/>
    <property type="evidence" value="ECO:0007669"/>
    <property type="project" value="TreeGrafter"/>
</dbReference>
<gene>
    <name evidence="8" type="ORF">NEZAVI_LOCUS4524</name>
</gene>
<keyword evidence="9" id="KW-1185">Reference proteome</keyword>
<keyword evidence="3 4" id="KW-0175">Coiled coil</keyword>
<dbReference type="PROSITE" id="PS51776">
    <property type="entry name" value="RH1"/>
    <property type="match status" value="1"/>
</dbReference>
<evidence type="ECO:0000256" key="3">
    <source>
        <dbReference type="ARBA" id="ARBA00023054"/>
    </source>
</evidence>
<evidence type="ECO:0000256" key="1">
    <source>
        <dbReference type="ARBA" id="ARBA00022448"/>
    </source>
</evidence>
<dbReference type="Gene3D" id="1.20.58.1770">
    <property type="match status" value="1"/>
</dbReference>
<dbReference type="GO" id="GO:0051959">
    <property type="term" value="F:dynein light intermediate chain binding"/>
    <property type="evidence" value="ECO:0007669"/>
    <property type="project" value="TreeGrafter"/>
</dbReference>
<dbReference type="GO" id="GO:0005737">
    <property type="term" value="C:cytoplasm"/>
    <property type="evidence" value="ECO:0007669"/>
    <property type="project" value="TreeGrafter"/>
</dbReference>
<evidence type="ECO:0008006" key="10">
    <source>
        <dbReference type="Google" id="ProtNLM"/>
    </source>
</evidence>
<dbReference type="InterPro" id="IPR034744">
    <property type="entry name" value="RH2"/>
</dbReference>
<name>A0A9P0EAM6_NEZVI</name>
<dbReference type="PANTHER" id="PTHR21502">
    <property type="entry name" value="ZINC FINGER PROTEIN DZIP1"/>
    <property type="match status" value="1"/>
</dbReference>
<dbReference type="GO" id="GO:0046983">
    <property type="term" value="F:protein dimerization activity"/>
    <property type="evidence" value="ECO:0007669"/>
    <property type="project" value="InterPro"/>
</dbReference>
<evidence type="ECO:0000313" key="9">
    <source>
        <dbReference type="Proteomes" id="UP001152798"/>
    </source>
</evidence>
<feature type="region of interest" description="Disordered" evidence="5">
    <location>
        <begin position="308"/>
        <end position="341"/>
    </location>
</feature>
<dbReference type="EMBL" id="OV725078">
    <property type="protein sequence ID" value="CAH1393920.1"/>
    <property type="molecule type" value="Genomic_DNA"/>
</dbReference>
<evidence type="ECO:0000256" key="4">
    <source>
        <dbReference type="SAM" id="Coils"/>
    </source>
</evidence>
<dbReference type="SUPFAM" id="SSF161256">
    <property type="entry name" value="RILP dimerisation region"/>
    <property type="match status" value="1"/>
</dbReference>
<dbReference type="OrthoDB" id="10069524at2759"/>
<dbReference type="PANTHER" id="PTHR21502:SF4">
    <property type="entry name" value="RILP-LIKE PROTEIN HOMOLOG"/>
    <property type="match status" value="1"/>
</dbReference>
<keyword evidence="2" id="KW-0653">Protein transport</keyword>
<dbReference type="InterPro" id="IPR051241">
    <property type="entry name" value="DZIP_RILPL"/>
</dbReference>
<organism evidence="8 9">
    <name type="scientific">Nezara viridula</name>
    <name type="common">Southern green stink bug</name>
    <name type="synonym">Cimex viridulus</name>
    <dbReference type="NCBI Taxonomy" id="85310"/>
    <lineage>
        <taxon>Eukaryota</taxon>
        <taxon>Metazoa</taxon>
        <taxon>Ecdysozoa</taxon>
        <taxon>Arthropoda</taxon>
        <taxon>Hexapoda</taxon>
        <taxon>Insecta</taxon>
        <taxon>Pterygota</taxon>
        <taxon>Neoptera</taxon>
        <taxon>Paraneoptera</taxon>
        <taxon>Hemiptera</taxon>
        <taxon>Heteroptera</taxon>
        <taxon>Panheteroptera</taxon>
        <taxon>Pentatomomorpha</taxon>
        <taxon>Pentatomoidea</taxon>
        <taxon>Pentatomidae</taxon>
        <taxon>Pentatominae</taxon>
        <taxon>Nezara</taxon>
    </lineage>
</organism>
<dbReference type="InterPro" id="IPR034743">
    <property type="entry name" value="RH1"/>
</dbReference>
<evidence type="ECO:0000256" key="2">
    <source>
        <dbReference type="ARBA" id="ARBA00022927"/>
    </source>
</evidence>